<evidence type="ECO:0000313" key="3">
    <source>
        <dbReference type="EMBL" id="MDQ0375952.1"/>
    </source>
</evidence>
<gene>
    <name evidence="3" type="ORF">J2X26_004295</name>
</gene>
<organism evidence="3 4">
    <name type="scientific">Cellulomonas humilata</name>
    <dbReference type="NCBI Taxonomy" id="144055"/>
    <lineage>
        <taxon>Bacteria</taxon>
        <taxon>Bacillati</taxon>
        <taxon>Actinomycetota</taxon>
        <taxon>Actinomycetes</taxon>
        <taxon>Micrococcales</taxon>
        <taxon>Cellulomonadaceae</taxon>
        <taxon>Cellulomonas</taxon>
    </lineage>
</organism>
<accession>A0ABU0EMB1</accession>
<keyword evidence="4" id="KW-1185">Reference proteome</keyword>
<keyword evidence="2" id="KW-1133">Transmembrane helix</keyword>
<sequence>MDMCDLLPLSPACIATGAASQITGVASDTILDAIATRFADATASVMAATYDAISTTTTVDLSASYVRQNAAALAAAALVVVVGLFIVQVVGAAIRREPGGLLRAVTGAGAAVLGTAVVGAVVQSLLIAVDGLCDALAGLAGTSIEQAARQMFDAAALSSMATQSGGGAVIAILFGLLFILGAVLTLGTLLVRQALIVVAVVVAPLALAGGTARVTSGWVRRWVQVTLALILSKLAIVVVFVVAVGMLGNAQGIGALLSGAILLLLAALAPWACFKVLDFAGTHVASEWHRATNGSTLAAAHQTRINAQSVMRAVAPVVGGAGGGAAQVSAGSAATARPASTPPPMVRASWQSPTPTAAATPVAASKGPSS</sequence>
<evidence type="ECO:0000256" key="2">
    <source>
        <dbReference type="SAM" id="Phobius"/>
    </source>
</evidence>
<name>A0ABU0EMB1_9CELL</name>
<feature type="region of interest" description="Disordered" evidence="1">
    <location>
        <begin position="331"/>
        <end position="370"/>
    </location>
</feature>
<feature type="transmembrane region" description="Helical" evidence="2">
    <location>
        <begin position="190"/>
        <end position="210"/>
    </location>
</feature>
<reference evidence="3 4" key="1">
    <citation type="submission" date="2023-07" db="EMBL/GenBank/DDBJ databases">
        <title>Sorghum-associated microbial communities from plants grown in Nebraska, USA.</title>
        <authorList>
            <person name="Schachtman D."/>
        </authorList>
    </citation>
    <scope>NUCLEOTIDE SEQUENCE [LARGE SCALE GENOMIC DNA]</scope>
    <source>
        <strain evidence="3 4">BE332</strain>
    </source>
</reference>
<protein>
    <recommendedName>
        <fullName evidence="5">TrbL/VirB6 plasmid conjugal transfer protein</fullName>
    </recommendedName>
</protein>
<dbReference type="Proteomes" id="UP001239626">
    <property type="component" value="Unassembled WGS sequence"/>
</dbReference>
<feature type="transmembrane region" description="Helical" evidence="2">
    <location>
        <begin position="101"/>
        <end position="119"/>
    </location>
</feature>
<dbReference type="EMBL" id="JAUSVB010000008">
    <property type="protein sequence ID" value="MDQ0375952.1"/>
    <property type="molecule type" value="Genomic_DNA"/>
</dbReference>
<feature type="transmembrane region" description="Helical" evidence="2">
    <location>
        <begin position="70"/>
        <end position="94"/>
    </location>
</feature>
<feature type="compositionally biased region" description="Low complexity" evidence="1">
    <location>
        <begin position="353"/>
        <end position="364"/>
    </location>
</feature>
<evidence type="ECO:0000256" key="1">
    <source>
        <dbReference type="SAM" id="MobiDB-lite"/>
    </source>
</evidence>
<feature type="transmembrane region" description="Helical" evidence="2">
    <location>
        <begin position="222"/>
        <end position="247"/>
    </location>
</feature>
<feature type="transmembrane region" description="Helical" evidence="2">
    <location>
        <begin position="253"/>
        <end position="274"/>
    </location>
</feature>
<comment type="caution">
    <text evidence="3">The sequence shown here is derived from an EMBL/GenBank/DDBJ whole genome shotgun (WGS) entry which is preliminary data.</text>
</comment>
<keyword evidence="2" id="KW-0812">Transmembrane</keyword>
<proteinExistence type="predicted"/>
<evidence type="ECO:0000313" key="4">
    <source>
        <dbReference type="Proteomes" id="UP001239626"/>
    </source>
</evidence>
<evidence type="ECO:0008006" key="5">
    <source>
        <dbReference type="Google" id="ProtNLM"/>
    </source>
</evidence>
<dbReference type="RefSeq" id="WP_307494741.1">
    <property type="nucleotide sequence ID" value="NZ_JAUSVB010000008.1"/>
</dbReference>
<keyword evidence="2" id="KW-0472">Membrane</keyword>
<feature type="transmembrane region" description="Helical" evidence="2">
    <location>
        <begin position="165"/>
        <end position="184"/>
    </location>
</feature>